<name>A0ABQ0XVT8_9STAP</name>
<evidence type="ECO:0000256" key="1">
    <source>
        <dbReference type="ARBA" id="ARBA00022722"/>
    </source>
</evidence>
<dbReference type="InterPro" id="IPR002711">
    <property type="entry name" value="HNH"/>
</dbReference>
<dbReference type="Proteomes" id="UP000321598">
    <property type="component" value="Unassembled WGS sequence"/>
</dbReference>
<protein>
    <recommendedName>
        <fullName evidence="4">Putative HNH nuclease YajD</fullName>
    </recommendedName>
</protein>
<comment type="caution">
    <text evidence="6">The sequence shown here is derived from an EMBL/GenBank/DDBJ whole genome shotgun (WGS) entry which is preliminary data.</text>
</comment>
<gene>
    <name evidence="6" type="ORF">SAR03_18480</name>
</gene>
<organism evidence="6 7">
    <name type="scientific">Staphylococcus arlettae</name>
    <dbReference type="NCBI Taxonomy" id="29378"/>
    <lineage>
        <taxon>Bacteria</taxon>
        <taxon>Bacillati</taxon>
        <taxon>Bacillota</taxon>
        <taxon>Bacilli</taxon>
        <taxon>Bacillales</taxon>
        <taxon>Staphylococcaceae</taxon>
        <taxon>Staphylococcus</taxon>
    </lineage>
</organism>
<dbReference type="PANTHER" id="PTHR41286">
    <property type="entry name" value="HNH NUCLEASE YAJD-RELATED"/>
    <property type="match status" value="1"/>
</dbReference>
<dbReference type="Gene3D" id="1.10.30.50">
    <property type="match status" value="1"/>
</dbReference>
<reference evidence="6 7" key="1">
    <citation type="submission" date="2019-07" db="EMBL/GenBank/DDBJ databases">
        <title>Whole genome shotgun sequence of Staphylococcus arlettae NBRC 109765.</title>
        <authorList>
            <person name="Hosoyama A."/>
            <person name="Uohara A."/>
            <person name="Ohji S."/>
            <person name="Ichikawa N."/>
        </authorList>
    </citation>
    <scope>NUCLEOTIDE SEQUENCE [LARGE SCALE GENOMIC DNA]</scope>
    <source>
        <strain evidence="6 7">NBRC 109765</strain>
    </source>
</reference>
<evidence type="ECO:0000256" key="2">
    <source>
        <dbReference type="ARBA" id="ARBA00022801"/>
    </source>
</evidence>
<dbReference type="PANTHER" id="PTHR41286:SF1">
    <property type="entry name" value="HNH NUCLEASE YAJD-RELATED"/>
    <property type="match status" value="1"/>
</dbReference>
<dbReference type="Pfam" id="PF01844">
    <property type="entry name" value="HNH"/>
    <property type="match status" value="1"/>
</dbReference>
<dbReference type="InterPro" id="IPR003615">
    <property type="entry name" value="HNH_nuc"/>
</dbReference>
<proteinExistence type="inferred from homology"/>
<evidence type="ECO:0000259" key="5">
    <source>
        <dbReference type="SMART" id="SM00507"/>
    </source>
</evidence>
<accession>A0ABQ0XVT8</accession>
<keyword evidence="1" id="KW-0540">Nuclease</keyword>
<feature type="domain" description="HNH nuclease" evidence="5">
    <location>
        <begin position="54"/>
        <end position="111"/>
    </location>
</feature>
<dbReference type="SMART" id="SM00507">
    <property type="entry name" value="HNHc"/>
    <property type="match status" value="1"/>
</dbReference>
<keyword evidence="2" id="KW-0378">Hydrolase</keyword>
<evidence type="ECO:0000256" key="4">
    <source>
        <dbReference type="ARBA" id="ARBA00040194"/>
    </source>
</evidence>
<keyword evidence="7" id="KW-1185">Reference proteome</keyword>
<evidence type="ECO:0000313" key="7">
    <source>
        <dbReference type="Proteomes" id="UP000321598"/>
    </source>
</evidence>
<evidence type="ECO:0000313" key="6">
    <source>
        <dbReference type="EMBL" id="GEQ00811.1"/>
    </source>
</evidence>
<dbReference type="CDD" id="cd00085">
    <property type="entry name" value="HNHc"/>
    <property type="match status" value="1"/>
</dbReference>
<dbReference type="EMBL" id="BKAV01000021">
    <property type="protein sequence ID" value="GEQ00811.1"/>
    <property type="molecule type" value="Genomic_DNA"/>
</dbReference>
<comment type="similarity">
    <text evidence="3">Belongs to the HNH nuclease family.</text>
</comment>
<evidence type="ECO:0000256" key="3">
    <source>
        <dbReference type="ARBA" id="ARBA00038412"/>
    </source>
</evidence>
<sequence>MSFIEPKIRLGNKTMTQDQLLEQRKRNSKRYNASVRYGKDSKYTEFYQSSQWRSKRKRVLLRDKYLCQECLKQGIVNDKRLMVHHIVELKDDWKRRLDMDNLITVCTACHNRIDHKPRRRPEV</sequence>